<keyword evidence="9" id="KW-0807">Transducer</keyword>
<dbReference type="GO" id="GO:0004932">
    <property type="term" value="F:mating-type factor pheromone receptor activity"/>
    <property type="evidence" value="ECO:0007669"/>
    <property type="project" value="InterPro"/>
</dbReference>
<feature type="region of interest" description="Disordered" evidence="10">
    <location>
        <begin position="603"/>
        <end position="674"/>
    </location>
</feature>
<evidence type="ECO:0000313" key="13">
    <source>
        <dbReference type="Proteomes" id="UP001283341"/>
    </source>
</evidence>
<dbReference type="InterPro" id="IPR001499">
    <property type="entry name" value="GPCR_STE3"/>
</dbReference>
<sequence length="674" mass="75159">MSATFDLNGITGWTTTPEDRAGPGPPYTDPSLQVNLFFRVFLGFLSIFIAFVPARLLWWNGEFAATVFCITTIISSFFYAVNALIWRDDKIKTWYAGYGWCDVQVYIVFALETCYNICLFEIMRGLASKVALLRIGGLTTRERRRQHITSALVIFTIPFLQVVLTYFIIHRRYNVSTLAGCTAVYDHDWVFLVFFVLPSPIFILGAGIMAALAFNRYRRIEKTNSHVIHVRDNAQLYRQQRVRRKLYFLSFSVLIVVVPLTCFFFVANVLEGLPWTLPYDFNRIHYGPSPYNIHSVTFTTSDKMGFGDLTVNYIAILSAIAIFITFGTTTEAYNEYRKCLLVVGLGKIFPKLYQEYRPTPPSSAQRSWWSSLTSPLLSKDRTVTRLLTNYRSGSRKGSILPTAEHISLADQTHSSASNTAGCSLEIPGADNMPPPSRHAQASAAAEEAMATPAASASHHNPWPDLYDEEEAVPRRTSRHNRFSPNPWMMFRLAPGQSSTSTTMPIRLPGLPGINKKTQKGQRASEKQPDFGGREPAPSTSATNNQDHLDEKKRDADLTMTNTPRLGSIDLGDSIRWLGTSPQFQFPSSDPPTVDTLVWSSSALSHHHDDEQDRSNNGGADGHDLVLSPPSVASAGTTSTWLRGGGGEGRPAGRQNSSSPTLISLWTQSLERNDR</sequence>
<evidence type="ECO:0000256" key="6">
    <source>
        <dbReference type="ARBA" id="ARBA00023040"/>
    </source>
</evidence>
<feature type="compositionally biased region" description="Polar residues" evidence="10">
    <location>
        <begin position="654"/>
        <end position="674"/>
    </location>
</feature>
<keyword evidence="8 12" id="KW-0675">Receptor</keyword>
<proteinExistence type="inferred from homology"/>
<comment type="caution">
    <text evidence="12">The sequence shown here is derived from an EMBL/GenBank/DDBJ whole genome shotgun (WGS) entry which is preliminary data.</text>
</comment>
<feature type="transmembrane region" description="Helical" evidence="11">
    <location>
        <begin position="148"/>
        <end position="169"/>
    </location>
</feature>
<dbReference type="EMBL" id="JAUEDM010000003">
    <property type="protein sequence ID" value="KAK3322344.1"/>
    <property type="molecule type" value="Genomic_DNA"/>
</dbReference>
<dbReference type="Proteomes" id="UP001283341">
    <property type="component" value="Unassembled WGS sequence"/>
</dbReference>
<evidence type="ECO:0000256" key="8">
    <source>
        <dbReference type="ARBA" id="ARBA00023170"/>
    </source>
</evidence>
<feature type="region of interest" description="Disordered" evidence="10">
    <location>
        <begin position="410"/>
        <end position="569"/>
    </location>
</feature>
<dbReference type="PANTHER" id="PTHR28097:SF1">
    <property type="entry name" value="PHEROMONE A FACTOR RECEPTOR"/>
    <property type="match status" value="1"/>
</dbReference>
<keyword evidence="5 11" id="KW-1133">Transmembrane helix</keyword>
<feature type="transmembrane region" description="Helical" evidence="11">
    <location>
        <begin position="105"/>
        <end position="127"/>
    </location>
</feature>
<evidence type="ECO:0000256" key="4">
    <source>
        <dbReference type="ARBA" id="ARBA00022692"/>
    </source>
</evidence>
<evidence type="ECO:0000256" key="10">
    <source>
        <dbReference type="SAM" id="MobiDB-lite"/>
    </source>
</evidence>
<evidence type="ECO:0000256" key="2">
    <source>
        <dbReference type="ARBA" id="ARBA00011085"/>
    </source>
</evidence>
<feature type="transmembrane region" description="Helical" evidence="11">
    <location>
        <begin position="36"/>
        <end position="58"/>
    </location>
</feature>
<gene>
    <name evidence="12" type="ORF">B0H66DRAFT_590096</name>
</gene>
<evidence type="ECO:0000256" key="1">
    <source>
        <dbReference type="ARBA" id="ARBA00004141"/>
    </source>
</evidence>
<feature type="compositionally biased region" description="Polar residues" evidence="10">
    <location>
        <begin position="1"/>
        <end position="16"/>
    </location>
</feature>
<feature type="compositionally biased region" description="Basic and acidic residues" evidence="10">
    <location>
        <begin position="546"/>
        <end position="556"/>
    </location>
</feature>
<feature type="transmembrane region" description="Helical" evidence="11">
    <location>
        <begin position="189"/>
        <end position="214"/>
    </location>
</feature>
<keyword evidence="13" id="KW-1185">Reference proteome</keyword>
<dbReference type="AlphaFoldDB" id="A0AAE0IC15"/>
<reference evidence="12" key="1">
    <citation type="journal article" date="2023" name="Mol. Phylogenet. Evol.">
        <title>Genome-scale phylogeny and comparative genomics of the fungal order Sordariales.</title>
        <authorList>
            <person name="Hensen N."/>
            <person name="Bonometti L."/>
            <person name="Westerberg I."/>
            <person name="Brannstrom I.O."/>
            <person name="Guillou S."/>
            <person name="Cros-Aarteil S."/>
            <person name="Calhoun S."/>
            <person name="Haridas S."/>
            <person name="Kuo A."/>
            <person name="Mondo S."/>
            <person name="Pangilinan J."/>
            <person name="Riley R."/>
            <person name="LaButti K."/>
            <person name="Andreopoulos B."/>
            <person name="Lipzen A."/>
            <person name="Chen C."/>
            <person name="Yan M."/>
            <person name="Daum C."/>
            <person name="Ng V."/>
            <person name="Clum A."/>
            <person name="Steindorff A."/>
            <person name="Ohm R.A."/>
            <person name="Martin F."/>
            <person name="Silar P."/>
            <person name="Natvig D.O."/>
            <person name="Lalanne C."/>
            <person name="Gautier V."/>
            <person name="Ament-Velasquez S.L."/>
            <person name="Kruys A."/>
            <person name="Hutchinson M.I."/>
            <person name="Powell A.J."/>
            <person name="Barry K."/>
            <person name="Miller A.N."/>
            <person name="Grigoriev I.V."/>
            <person name="Debuchy R."/>
            <person name="Gladieux P."/>
            <person name="Hiltunen Thoren M."/>
            <person name="Johannesson H."/>
        </authorList>
    </citation>
    <scope>NUCLEOTIDE SEQUENCE</scope>
    <source>
        <strain evidence="12">CBS 118394</strain>
    </source>
</reference>
<comment type="similarity">
    <text evidence="2">Belongs to the G-protein coupled receptor 4 family.</text>
</comment>
<feature type="region of interest" description="Disordered" evidence="10">
    <location>
        <begin position="1"/>
        <end position="24"/>
    </location>
</feature>
<feature type="transmembrane region" description="Helical" evidence="11">
    <location>
        <begin position="310"/>
        <end position="328"/>
    </location>
</feature>
<keyword evidence="3" id="KW-0589">Pheromone response</keyword>
<evidence type="ECO:0000256" key="5">
    <source>
        <dbReference type="ARBA" id="ARBA00022989"/>
    </source>
</evidence>
<feature type="compositionally biased region" description="Polar residues" evidence="10">
    <location>
        <begin position="410"/>
        <end position="421"/>
    </location>
</feature>
<feature type="transmembrane region" description="Helical" evidence="11">
    <location>
        <begin position="65"/>
        <end position="85"/>
    </location>
</feature>
<feature type="compositionally biased region" description="Basic and acidic residues" evidence="10">
    <location>
        <begin position="522"/>
        <end position="532"/>
    </location>
</feature>
<name>A0AAE0IC15_9PEZI</name>
<dbReference type="Pfam" id="PF02076">
    <property type="entry name" value="STE3"/>
    <property type="match status" value="1"/>
</dbReference>
<evidence type="ECO:0000256" key="11">
    <source>
        <dbReference type="SAM" id="Phobius"/>
    </source>
</evidence>
<comment type="subcellular location">
    <subcellularLocation>
        <location evidence="1">Membrane</location>
        <topology evidence="1">Multi-pass membrane protein</topology>
    </subcellularLocation>
</comment>
<feature type="transmembrane region" description="Helical" evidence="11">
    <location>
        <begin position="246"/>
        <end position="270"/>
    </location>
</feature>
<evidence type="ECO:0000256" key="9">
    <source>
        <dbReference type="ARBA" id="ARBA00023224"/>
    </source>
</evidence>
<keyword evidence="7 11" id="KW-0472">Membrane</keyword>
<keyword evidence="6" id="KW-0297">G-protein coupled receptor</keyword>
<protein>
    <submittedName>
        <fullName evidence="12">Pheromone A receptor-domain-containing protein</fullName>
    </submittedName>
</protein>
<keyword evidence="4 11" id="KW-0812">Transmembrane</keyword>
<dbReference type="PANTHER" id="PTHR28097">
    <property type="entry name" value="PHEROMONE A FACTOR RECEPTOR"/>
    <property type="match status" value="1"/>
</dbReference>
<evidence type="ECO:0000256" key="7">
    <source>
        <dbReference type="ARBA" id="ARBA00023136"/>
    </source>
</evidence>
<reference evidence="12" key="2">
    <citation type="submission" date="2023-06" db="EMBL/GenBank/DDBJ databases">
        <authorList>
            <consortium name="Lawrence Berkeley National Laboratory"/>
            <person name="Haridas S."/>
            <person name="Hensen N."/>
            <person name="Bonometti L."/>
            <person name="Westerberg I."/>
            <person name="Brannstrom I.O."/>
            <person name="Guillou S."/>
            <person name="Cros-Aarteil S."/>
            <person name="Calhoun S."/>
            <person name="Kuo A."/>
            <person name="Mondo S."/>
            <person name="Pangilinan J."/>
            <person name="Riley R."/>
            <person name="Labutti K."/>
            <person name="Andreopoulos B."/>
            <person name="Lipzen A."/>
            <person name="Chen C."/>
            <person name="Yanf M."/>
            <person name="Daum C."/>
            <person name="Ng V."/>
            <person name="Clum A."/>
            <person name="Steindorff A."/>
            <person name="Ohm R."/>
            <person name="Martin F."/>
            <person name="Silar P."/>
            <person name="Natvig D."/>
            <person name="Lalanne C."/>
            <person name="Gautier V."/>
            <person name="Ament-Velasquez S.L."/>
            <person name="Kruys A."/>
            <person name="Hutchinson M.I."/>
            <person name="Powell A.J."/>
            <person name="Barry K."/>
            <person name="Miller A.N."/>
            <person name="Grigoriev I.V."/>
            <person name="Debuchy R."/>
            <person name="Gladieux P."/>
            <person name="Thoren M.H."/>
            <person name="Johannesson H."/>
        </authorList>
    </citation>
    <scope>NUCLEOTIDE SEQUENCE</scope>
    <source>
        <strain evidence="12">CBS 118394</strain>
    </source>
</reference>
<dbReference type="CDD" id="cd14966">
    <property type="entry name" value="7tmD_STE3"/>
    <property type="match status" value="1"/>
</dbReference>
<accession>A0AAE0IC15</accession>
<dbReference type="GO" id="GO:0000750">
    <property type="term" value="P:pheromone-dependent signal transduction involved in conjugation with cellular fusion"/>
    <property type="evidence" value="ECO:0007669"/>
    <property type="project" value="TreeGrafter"/>
</dbReference>
<organism evidence="12 13">
    <name type="scientific">Apodospora peruviana</name>
    <dbReference type="NCBI Taxonomy" id="516989"/>
    <lineage>
        <taxon>Eukaryota</taxon>
        <taxon>Fungi</taxon>
        <taxon>Dikarya</taxon>
        <taxon>Ascomycota</taxon>
        <taxon>Pezizomycotina</taxon>
        <taxon>Sordariomycetes</taxon>
        <taxon>Sordariomycetidae</taxon>
        <taxon>Sordariales</taxon>
        <taxon>Lasiosphaeriaceae</taxon>
        <taxon>Apodospora</taxon>
    </lineage>
</organism>
<feature type="compositionally biased region" description="Low complexity" evidence="10">
    <location>
        <begin position="437"/>
        <end position="457"/>
    </location>
</feature>
<dbReference type="GO" id="GO:0005886">
    <property type="term" value="C:plasma membrane"/>
    <property type="evidence" value="ECO:0007669"/>
    <property type="project" value="TreeGrafter"/>
</dbReference>
<evidence type="ECO:0000313" key="12">
    <source>
        <dbReference type="EMBL" id="KAK3322344.1"/>
    </source>
</evidence>
<evidence type="ECO:0000256" key="3">
    <source>
        <dbReference type="ARBA" id="ARBA00022507"/>
    </source>
</evidence>